<dbReference type="GO" id="GO:0006352">
    <property type="term" value="P:DNA-templated transcription initiation"/>
    <property type="evidence" value="ECO:0007669"/>
    <property type="project" value="InterPro"/>
</dbReference>
<keyword evidence="4 6" id="KW-0238">DNA-binding</keyword>
<evidence type="ECO:0000256" key="2">
    <source>
        <dbReference type="ARBA" id="ARBA00023015"/>
    </source>
</evidence>
<dbReference type="SUPFAM" id="SSF88946">
    <property type="entry name" value="Sigma2 domain of RNA polymerase sigma factors"/>
    <property type="match status" value="1"/>
</dbReference>
<evidence type="ECO:0000259" key="7">
    <source>
        <dbReference type="Pfam" id="PF04542"/>
    </source>
</evidence>
<dbReference type="PANTHER" id="PTHR43133">
    <property type="entry name" value="RNA POLYMERASE ECF-TYPE SIGMA FACTO"/>
    <property type="match status" value="1"/>
</dbReference>
<dbReference type="InterPro" id="IPR013324">
    <property type="entry name" value="RNA_pol_sigma_r3/r4-like"/>
</dbReference>
<evidence type="ECO:0000259" key="8">
    <source>
        <dbReference type="Pfam" id="PF04545"/>
    </source>
</evidence>
<keyword evidence="10" id="KW-1185">Reference proteome</keyword>
<dbReference type="HOGENOM" id="CLU_047691_9_3_11"/>
<evidence type="ECO:0000256" key="3">
    <source>
        <dbReference type="ARBA" id="ARBA00023082"/>
    </source>
</evidence>
<sequence length="232" mass="25261">MVAAPHSATGVVRQTVFRPTRRPAGGNQAMITNTLSTTLAPPVEETRYEEELARGLVAADEEAFAAIYRRWGSLVHTMATRLLGDAHEAEDVTQQVFLGAWHGRAGFRPERGPLGAWLVGITRRKTVDALAARTRRLTLIDSAAHDTGAGAAEQGETAPERVLDRVLLIDALSRLPQQQREVLCMAFYEDLTQAQIAERTGMPLGTVKSHARRGLHRLRLVIEQSAAPGTGT</sequence>
<dbReference type="PANTHER" id="PTHR43133:SF62">
    <property type="entry name" value="RNA POLYMERASE SIGMA FACTOR SIGZ"/>
    <property type="match status" value="1"/>
</dbReference>
<dbReference type="Gene3D" id="1.10.1740.10">
    <property type="match status" value="1"/>
</dbReference>
<keyword evidence="3 6" id="KW-0731">Sigma factor</keyword>
<protein>
    <recommendedName>
        <fullName evidence="6">RNA polymerase sigma factor</fullName>
    </recommendedName>
</protein>
<comment type="similarity">
    <text evidence="1 6">Belongs to the sigma-70 factor family. ECF subfamily.</text>
</comment>
<dbReference type="CDD" id="cd06171">
    <property type="entry name" value="Sigma70_r4"/>
    <property type="match status" value="1"/>
</dbReference>
<dbReference type="GO" id="GO:0016987">
    <property type="term" value="F:sigma factor activity"/>
    <property type="evidence" value="ECO:0007669"/>
    <property type="project" value="UniProtKB-KW"/>
</dbReference>
<evidence type="ECO:0000256" key="4">
    <source>
        <dbReference type="ARBA" id="ARBA00023125"/>
    </source>
</evidence>
<evidence type="ECO:0000256" key="1">
    <source>
        <dbReference type="ARBA" id="ARBA00010641"/>
    </source>
</evidence>
<dbReference type="PROSITE" id="PS01063">
    <property type="entry name" value="SIGMA70_ECF"/>
    <property type="match status" value="1"/>
</dbReference>
<dbReference type="Proteomes" id="UP000015001">
    <property type="component" value="Unassembled WGS sequence"/>
</dbReference>
<dbReference type="Gene3D" id="1.10.10.10">
    <property type="entry name" value="Winged helix-like DNA-binding domain superfamily/Winged helix DNA-binding domain"/>
    <property type="match status" value="1"/>
</dbReference>
<dbReference type="SUPFAM" id="SSF88659">
    <property type="entry name" value="Sigma3 and sigma4 domains of RNA polymerase sigma factors"/>
    <property type="match status" value="1"/>
</dbReference>
<dbReference type="InterPro" id="IPR013325">
    <property type="entry name" value="RNA_pol_sigma_r2"/>
</dbReference>
<dbReference type="AlphaFoldDB" id="S4NW28"/>
<gene>
    <name evidence="9" type="ORF">STAFG_0177</name>
</gene>
<keyword evidence="2 6" id="KW-0805">Transcription regulation</keyword>
<dbReference type="InterPro" id="IPR007627">
    <property type="entry name" value="RNA_pol_sigma70_r2"/>
</dbReference>
<dbReference type="NCBIfam" id="TIGR02937">
    <property type="entry name" value="sigma70-ECF"/>
    <property type="match status" value="1"/>
</dbReference>
<feature type="domain" description="RNA polymerase sigma-70 region 4" evidence="8">
    <location>
        <begin position="171"/>
        <end position="219"/>
    </location>
</feature>
<dbReference type="InterPro" id="IPR014284">
    <property type="entry name" value="RNA_pol_sigma-70_dom"/>
</dbReference>
<keyword evidence="5 6" id="KW-0804">Transcription</keyword>
<dbReference type="Pfam" id="PF04542">
    <property type="entry name" value="Sigma70_r2"/>
    <property type="match status" value="1"/>
</dbReference>
<dbReference type="InterPro" id="IPR007630">
    <property type="entry name" value="RNA_pol_sigma70_r4"/>
</dbReference>
<name>S4NW28_9ACTN</name>
<reference evidence="9 10" key="1">
    <citation type="submission" date="2013-02" db="EMBL/GenBank/DDBJ databases">
        <title>Draft Genome Sequence of Streptomyces afghaniensis, Which Produces Compounds of the Julimycin B-Complex.</title>
        <authorList>
            <person name="Gruening B.A."/>
            <person name="Praeg A."/>
            <person name="Erxleben A."/>
            <person name="Guenther S."/>
            <person name="Fiedler H.-P."/>
            <person name="Goodfellow M."/>
            <person name="Mueller M."/>
        </authorList>
    </citation>
    <scope>NUCLEOTIDE SEQUENCE [LARGE SCALE GENOMIC DNA]</scope>
    <source>
        <strain evidence="9 10">772</strain>
    </source>
</reference>
<dbReference type="EMBL" id="AOPY01001035">
    <property type="protein sequence ID" value="EPJ42769.1"/>
    <property type="molecule type" value="Genomic_DNA"/>
</dbReference>
<dbReference type="Pfam" id="PF04545">
    <property type="entry name" value="Sigma70_r4"/>
    <property type="match status" value="1"/>
</dbReference>
<dbReference type="InterPro" id="IPR000838">
    <property type="entry name" value="RNA_pol_sigma70_ECF_CS"/>
</dbReference>
<feature type="domain" description="RNA polymerase sigma-70 region 2" evidence="7">
    <location>
        <begin position="67"/>
        <end position="135"/>
    </location>
</feature>
<evidence type="ECO:0000313" key="9">
    <source>
        <dbReference type="EMBL" id="EPJ42769.1"/>
    </source>
</evidence>
<evidence type="ECO:0000313" key="10">
    <source>
        <dbReference type="Proteomes" id="UP000015001"/>
    </source>
</evidence>
<evidence type="ECO:0000256" key="6">
    <source>
        <dbReference type="RuleBase" id="RU000716"/>
    </source>
</evidence>
<dbReference type="InterPro" id="IPR036388">
    <property type="entry name" value="WH-like_DNA-bd_sf"/>
</dbReference>
<dbReference type="InterPro" id="IPR039425">
    <property type="entry name" value="RNA_pol_sigma-70-like"/>
</dbReference>
<dbReference type="GO" id="GO:0003677">
    <property type="term" value="F:DNA binding"/>
    <property type="evidence" value="ECO:0007669"/>
    <property type="project" value="UniProtKB-KW"/>
</dbReference>
<accession>S4NW28</accession>
<proteinExistence type="inferred from homology"/>
<dbReference type="PATRIC" id="fig|1283301.3.peg.168"/>
<evidence type="ECO:0000256" key="5">
    <source>
        <dbReference type="ARBA" id="ARBA00023163"/>
    </source>
</evidence>
<comment type="caution">
    <text evidence="9">The sequence shown here is derived from an EMBL/GenBank/DDBJ whole genome shotgun (WGS) entry which is preliminary data.</text>
</comment>
<organism evidence="9 10">
    <name type="scientific">Streptomyces afghaniensis 772</name>
    <dbReference type="NCBI Taxonomy" id="1283301"/>
    <lineage>
        <taxon>Bacteria</taxon>
        <taxon>Bacillati</taxon>
        <taxon>Actinomycetota</taxon>
        <taxon>Actinomycetes</taxon>
        <taxon>Kitasatosporales</taxon>
        <taxon>Streptomycetaceae</taxon>
        <taxon>Streptomyces</taxon>
    </lineage>
</organism>